<sequence length="45" mass="5269">INLITGHLEEPMPNPIDEMTEEQKEYEAMKLVNMLDKLSRGIHIF</sequence>
<dbReference type="EMBL" id="NBAG03000240">
    <property type="protein sequence ID" value="PNI64969.1"/>
    <property type="molecule type" value="Genomic_DNA"/>
</dbReference>
<dbReference type="Pfam" id="PF10165">
    <property type="entry name" value="Ric8"/>
    <property type="match status" value="1"/>
</dbReference>
<dbReference type="GO" id="GO:0005737">
    <property type="term" value="C:cytoplasm"/>
    <property type="evidence" value="ECO:0007669"/>
    <property type="project" value="UniProtKB-SubCell"/>
</dbReference>
<comment type="caution">
    <text evidence="5">The sequence shown here is derived from an EMBL/GenBank/DDBJ whole genome shotgun (WGS) entry which is preliminary data.</text>
</comment>
<proteinExistence type="inferred from homology"/>
<evidence type="ECO:0000256" key="4">
    <source>
        <dbReference type="RuleBase" id="RU369048"/>
    </source>
</evidence>
<dbReference type="GO" id="GO:0001965">
    <property type="term" value="F:G-protein alpha-subunit binding"/>
    <property type="evidence" value="ECO:0007669"/>
    <property type="project" value="UniProtKB-UniRule"/>
</dbReference>
<comment type="function">
    <text evidence="4">Chaperone that specifically binds and folds nascent G alpha proteins prior to G protein heterotrimer formation. Also acts as a guanine nucleotide exchange factor (GEF) for G alpha proteins by stimulating exchange of bound GDP for free GTP.</text>
</comment>
<evidence type="ECO:0000256" key="1">
    <source>
        <dbReference type="ARBA" id="ARBA00009049"/>
    </source>
</evidence>
<name>A0A2J8MZM1_PANTR</name>
<dbReference type="AlphaFoldDB" id="A0A2J8MZM1"/>
<evidence type="ECO:0000313" key="5">
    <source>
        <dbReference type="EMBL" id="PNI64969.1"/>
    </source>
</evidence>
<comment type="similarity">
    <text evidence="1 4">Belongs to the synembryn family.</text>
</comment>
<protein>
    <recommendedName>
        <fullName evidence="4">Synembryn</fullName>
    </recommendedName>
    <alternativeName>
        <fullName evidence="4">Protein Ric-8</fullName>
    </alternativeName>
</protein>
<evidence type="ECO:0000313" key="6">
    <source>
        <dbReference type="Proteomes" id="UP000236370"/>
    </source>
</evidence>
<evidence type="ECO:0000256" key="3">
    <source>
        <dbReference type="ARBA" id="ARBA00023186"/>
    </source>
</evidence>
<keyword evidence="3" id="KW-0143">Chaperone</keyword>
<comment type="subunit">
    <text evidence="4">Interacts with some GDP-bound G alpha proteins. Does not interact with G-alpha proteins when they are in complex with subunits beta and gamma.</text>
</comment>
<gene>
    <name evidence="5" type="ORF">CK820_G0016017</name>
</gene>
<organism evidence="5 6">
    <name type="scientific">Pan troglodytes</name>
    <name type="common">Chimpanzee</name>
    <dbReference type="NCBI Taxonomy" id="9598"/>
    <lineage>
        <taxon>Eukaryota</taxon>
        <taxon>Metazoa</taxon>
        <taxon>Chordata</taxon>
        <taxon>Craniata</taxon>
        <taxon>Vertebrata</taxon>
        <taxon>Euteleostomi</taxon>
        <taxon>Mammalia</taxon>
        <taxon>Eutheria</taxon>
        <taxon>Euarchontoglires</taxon>
        <taxon>Primates</taxon>
        <taxon>Haplorrhini</taxon>
        <taxon>Catarrhini</taxon>
        <taxon>Hominidae</taxon>
        <taxon>Pan</taxon>
    </lineage>
</organism>
<evidence type="ECO:0000256" key="2">
    <source>
        <dbReference type="ARBA" id="ARBA00022658"/>
    </source>
</evidence>
<comment type="subcellular location">
    <subcellularLocation>
        <location evidence="4">Cytoplasm</location>
    </subcellularLocation>
</comment>
<dbReference type="GO" id="GO:0005085">
    <property type="term" value="F:guanyl-nucleotide exchange factor activity"/>
    <property type="evidence" value="ECO:0007669"/>
    <property type="project" value="UniProtKB-UniRule"/>
</dbReference>
<feature type="non-terminal residue" evidence="5">
    <location>
        <position position="1"/>
    </location>
</feature>
<dbReference type="Proteomes" id="UP000236370">
    <property type="component" value="Unassembled WGS sequence"/>
</dbReference>
<accession>A0A2J8MZM1</accession>
<dbReference type="PANTHER" id="PTHR12425">
    <property type="entry name" value="SYNEMBRYN"/>
    <property type="match status" value="1"/>
</dbReference>
<keyword evidence="4" id="KW-0963">Cytoplasm</keyword>
<reference evidence="5 6" key="1">
    <citation type="submission" date="2017-12" db="EMBL/GenBank/DDBJ databases">
        <title>High-resolution comparative analysis of great ape genomes.</title>
        <authorList>
            <person name="Pollen A."/>
            <person name="Hastie A."/>
            <person name="Hormozdiari F."/>
            <person name="Dougherty M."/>
            <person name="Liu R."/>
            <person name="Chaisson M."/>
            <person name="Hoppe E."/>
            <person name="Hill C."/>
            <person name="Pang A."/>
            <person name="Hillier L."/>
            <person name="Baker C."/>
            <person name="Armstrong J."/>
            <person name="Shendure J."/>
            <person name="Paten B."/>
            <person name="Wilson R."/>
            <person name="Chao H."/>
            <person name="Schneider V."/>
            <person name="Ventura M."/>
            <person name="Kronenberg Z."/>
            <person name="Murali S."/>
            <person name="Gordon D."/>
            <person name="Cantsilieris S."/>
            <person name="Munson K."/>
            <person name="Nelson B."/>
            <person name="Raja A."/>
            <person name="Underwood J."/>
            <person name="Diekhans M."/>
            <person name="Fiddes I."/>
            <person name="Haussler D."/>
            <person name="Eichler E."/>
        </authorList>
    </citation>
    <scope>NUCLEOTIDE SEQUENCE [LARGE SCALE GENOMIC DNA]</scope>
    <source>
        <strain evidence="5">Yerkes chimp pedigree #C0471</strain>
    </source>
</reference>
<dbReference type="InterPro" id="IPR019318">
    <property type="entry name" value="Gua_nucleotide_exch_fac_Ric8"/>
</dbReference>
<dbReference type="PANTHER" id="PTHR12425:SF2">
    <property type="entry name" value="SYNEMBRYN-B"/>
    <property type="match status" value="1"/>
</dbReference>
<keyword evidence="2 4" id="KW-0344">Guanine-nucleotide releasing factor</keyword>